<feature type="domain" description="Mechanosensitive ion channel MscS C-terminal" evidence="10">
    <location>
        <begin position="256"/>
        <end position="343"/>
    </location>
</feature>
<keyword evidence="5 8" id="KW-1133">Transmembrane helix</keyword>
<dbReference type="InterPro" id="IPR011066">
    <property type="entry name" value="MscS_channel_C_sf"/>
</dbReference>
<evidence type="ECO:0000256" key="3">
    <source>
        <dbReference type="ARBA" id="ARBA00022475"/>
    </source>
</evidence>
<evidence type="ECO:0000256" key="2">
    <source>
        <dbReference type="ARBA" id="ARBA00008017"/>
    </source>
</evidence>
<dbReference type="SUPFAM" id="SSF82689">
    <property type="entry name" value="Mechanosensitive channel protein MscS (YggB), C-terminal domain"/>
    <property type="match status" value="1"/>
</dbReference>
<dbReference type="Pfam" id="PF21088">
    <property type="entry name" value="MS_channel_1st"/>
    <property type="match status" value="1"/>
</dbReference>
<dbReference type="SUPFAM" id="SSF82861">
    <property type="entry name" value="Mechanosensitive channel protein MscS (YggB), transmembrane region"/>
    <property type="match status" value="1"/>
</dbReference>
<feature type="transmembrane region" description="Helical" evidence="8">
    <location>
        <begin position="165"/>
        <end position="187"/>
    </location>
</feature>
<evidence type="ECO:0000256" key="7">
    <source>
        <dbReference type="SAM" id="MobiDB-lite"/>
    </source>
</evidence>
<dbReference type="SUPFAM" id="SSF50182">
    <property type="entry name" value="Sm-like ribonucleoproteins"/>
    <property type="match status" value="1"/>
</dbReference>
<sequence>MSFWSTLPLAPPGVADPGPSPEPSLLVTDGRACFQGVESKGTLCRWVYDNLGKNETLAESSDWLIAKPAKVLLILLAAWLIRKLVHRAIGRMCRRLADGVAQPNFARGWHHLSRNGEEAESEGTLASERRAQRAATVSSVLRSIATGVIYTLAMLMALSEIGLNIGPLIASAGIIGVALGFGAQSVVKDFLSGIFMVIEDQYGVGDVTDLGDASGTVESIGLRVTRLRDVNGTVWYVRNGEILRVGNKSQGWARAVVDVDVAYDEDVSRVRELLLRTANEVFSKPENAAIAMDKPEVWGVEALSADSVVVRLVVKTVPLQQWKAARLLREAIKASFDEAGVEIPFPQRTVWVRSEGDGSETQVEAVQVGVPSSTSSRREGPPAPRSGGTGEN</sequence>
<evidence type="ECO:0000313" key="12">
    <source>
        <dbReference type="EMBL" id="GAA0619218.1"/>
    </source>
</evidence>
<evidence type="ECO:0000256" key="4">
    <source>
        <dbReference type="ARBA" id="ARBA00022692"/>
    </source>
</evidence>
<reference evidence="12 13" key="1">
    <citation type="journal article" date="2019" name="Int. J. Syst. Evol. Microbiol.">
        <title>The Global Catalogue of Microorganisms (GCM) 10K type strain sequencing project: providing services to taxonomists for standard genome sequencing and annotation.</title>
        <authorList>
            <consortium name="The Broad Institute Genomics Platform"/>
            <consortium name="The Broad Institute Genome Sequencing Center for Infectious Disease"/>
            <person name="Wu L."/>
            <person name="Ma J."/>
        </authorList>
    </citation>
    <scope>NUCLEOTIDE SEQUENCE [LARGE SCALE GENOMIC DNA]</scope>
    <source>
        <strain evidence="12 13">JCM 10671</strain>
    </source>
</reference>
<feature type="domain" description="Mechanosensitive ion channel transmembrane helices 2/3" evidence="11">
    <location>
        <begin position="148"/>
        <end position="184"/>
    </location>
</feature>
<feature type="region of interest" description="Disordered" evidence="7">
    <location>
        <begin position="355"/>
        <end position="392"/>
    </location>
</feature>
<comment type="caution">
    <text evidence="12">The sequence shown here is derived from an EMBL/GenBank/DDBJ whole genome shotgun (WGS) entry which is preliminary data.</text>
</comment>
<dbReference type="RefSeq" id="WP_344604611.1">
    <property type="nucleotide sequence ID" value="NZ_BAAAHE010000016.1"/>
</dbReference>
<accession>A0ABN1GTM4</accession>
<dbReference type="InterPro" id="IPR006685">
    <property type="entry name" value="MscS_channel_2nd"/>
</dbReference>
<dbReference type="InterPro" id="IPR023408">
    <property type="entry name" value="MscS_beta-dom_sf"/>
</dbReference>
<comment type="subcellular location">
    <subcellularLocation>
        <location evidence="1">Cell membrane</location>
        <topology evidence="1">Multi-pass membrane protein</topology>
    </subcellularLocation>
</comment>
<evidence type="ECO:0000256" key="6">
    <source>
        <dbReference type="ARBA" id="ARBA00023136"/>
    </source>
</evidence>
<evidence type="ECO:0000313" key="13">
    <source>
        <dbReference type="Proteomes" id="UP001500957"/>
    </source>
</evidence>
<dbReference type="Pfam" id="PF21082">
    <property type="entry name" value="MS_channel_3rd"/>
    <property type="match status" value="1"/>
</dbReference>
<feature type="transmembrane region" description="Helical" evidence="8">
    <location>
        <begin position="63"/>
        <end position="81"/>
    </location>
</feature>
<dbReference type="InterPro" id="IPR010920">
    <property type="entry name" value="LSM_dom_sf"/>
</dbReference>
<feature type="transmembrane region" description="Helical" evidence="8">
    <location>
        <begin position="139"/>
        <end position="159"/>
    </location>
</feature>
<evidence type="ECO:0000256" key="1">
    <source>
        <dbReference type="ARBA" id="ARBA00004651"/>
    </source>
</evidence>
<keyword evidence="6 8" id="KW-0472">Membrane</keyword>
<dbReference type="Gene3D" id="1.10.287.1260">
    <property type="match status" value="1"/>
</dbReference>
<feature type="domain" description="Mechanosensitive ion channel MscS" evidence="9">
    <location>
        <begin position="186"/>
        <end position="247"/>
    </location>
</feature>
<keyword evidence="4 8" id="KW-0812">Transmembrane</keyword>
<dbReference type="Gene3D" id="3.30.70.100">
    <property type="match status" value="1"/>
</dbReference>
<evidence type="ECO:0000256" key="5">
    <source>
        <dbReference type="ARBA" id="ARBA00022989"/>
    </source>
</evidence>
<dbReference type="InterPro" id="IPR049278">
    <property type="entry name" value="MS_channel_C"/>
</dbReference>
<dbReference type="PANTHER" id="PTHR30460:SF0">
    <property type="entry name" value="MODERATE CONDUCTANCE MECHANOSENSITIVE CHANNEL YBIO"/>
    <property type="match status" value="1"/>
</dbReference>
<gene>
    <name evidence="12" type="ORF">GCM10009547_22060</name>
</gene>
<evidence type="ECO:0000259" key="9">
    <source>
        <dbReference type="Pfam" id="PF00924"/>
    </source>
</evidence>
<feature type="compositionally biased region" description="Polar residues" evidence="7">
    <location>
        <begin position="359"/>
        <end position="375"/>
    </location>
</feature>
<organism evidence="12 13">
    <name type="scientific">Sporichthya brevicatena</name>
    <dbReference type="NCBI Taxonomy" id="171442"/>
    <lineage>
        <taxon>Bacteria</taxon>
        <taxon>Bacillati</taxon>
        <taxon>Actinomycetota</taxon>
        <taxon>Actinomycetes</taxon>
        <taxon>Sporichthyales</taxon>
        <taxon>Sporichthyaceae</taxon>
        <taxon>Sporichthya</taxon>
    </lineage>
</organism>
<dbReference type="InterPro" id="IPR045276">
    <property type="entry name" value="YbiO_bact"/>
</dbReference>
<dbReference type="InterPro" id="IPR049142">
    <property type="entry name" value="MS_channel_1st"/>
</dbReference>
<keyword evidence="3" id="KW-1003">Cell membrane</keyword>
<dbReference type="EMBL" id="BAAAHE010000016">
    <property type="protein sequence ID" value="GAA0619218.1"/>
    <property type="molecule type" value="Genomic_DNA"/>
</dbReference>
<comment type="similarity">
    <text evidence="2">Belongs to the MscS (TC 1.A.23) family.</text>
</comment>
<protein>
    <submittedName>
        <fullName evidence="12">Mechanosensitive ion channel</fullName>
    </submittedName>
</protein>
<dbReference type="PANTHER" id="PTHR30460">
    <property type="entry name" value="MODERATE CONDUCTANCE MECHANOSENSITIVE CHANNEL YBIO"/>
    <property type="match status" value="1"/>
</dbReference>
<dbReference type="InterPro" id="IPR011014">
    <property type="entry name" value="MscS_channel_TM-2"/>
</dbReference>
<proteinExistence type="inferred from homology"/>
<keyword evidence="13" id="KW-1185">Reference proteome</keyword>
<evidence type="ECO:0000256" key="8">
    <source>
        <dbReference type="SAM" id="Phobius"/>
    </source>
</evidence>
<evidence type="ECO:0000259" key="10">
    <source>
        <dbReference type="Pfam" id="PF21082"/>
    </source>
</evidence>
<evidence type="ECO:0000259" key="11">
    <source>
        <dbReference type="Pfam" id="PF21088"/>
    </source>
</evidence>
<name>A0ABN1GTM4_9ACTN</name>
<dbReference type="Proteomes" id="UP001500957">
    <property type="component" value="Unassembled WGS sequence"/>
</dbReference>
<dbReference type="Gene3D" id="2.30.30.60">
    <property type="match status" value="1"/>
</dbReference>
<dbReference type="Pfam" id="PF00924">
    <property type="entry name" value="MS_channel_2nd"/>
    <property type="match status" value="1"/>
</dbReference>